<reference evidence="1 2" key="1">
    <citation type="submission" date="2018-11" db="EMBL/GenBank/DDBJ databases">
        <title>Genome sequence of strain 7197.</title>
        <authorList>
            <person name="Gao J."/>
            <person name="Sun J."/>
        </authorList>
    </citation>
    <scope>NUCLEOTIDE SEQUENCE [LARGE SCALE GENOMIC DNA]</scope>
    <source>
        <strain evidence="1 2">7197</strain>
    </source>
</reference>
<gene>
    <name evidence="1" type="ORF">EH198_17820</name>
</gene>
<protein>
    <submittedName>
        <fullName evidence="1">Uncharacterized protein</fullName>
    </submittedName>
</protein>
<evidence type="ECO:0000313" key="1">
    <source>
        <dbReference type="EMBL" id="RQW09939.1"/>
    </source>
</evidence>
<keyword evidence="2" id="KW-1185">Reference proteome</keyword>
<dbReference type="AlphaFoldDB" id="A0A3N9P2H3"/>
<dbReference type="Proteomes" id="UP000282529">
    <property type="component" value="Unassembled WGS sequence"/>
</dbReference>
<comment type="caution">
    <text evidence="1">The sequence shown here is derived from an EMBL/GenBank/DDBJ whole genome shotgun (WGS) entry which is preliminary data.</text>
</comment>
<accession>A0A3N9P2H3</accession>
<proteinExistence type="predicted"/>
<evidence type="ECO:0000313" key="2">
    <source>
        <dbReference type="Proteomes" id="UP000282529"/>
    </source>
</evidence>
<sequence>MNFLNWRTEAELRQIITDESLDYDIRIKAEEERLRRKYPSCKIPGCHSIAKTTWATVPVCECHKATLTTEQLDYYAEVIKKGERTLIYTIGPYLPWKRGAAWPGQGSACI</sequence>
<dbReference type="EMBL" id="RQPI01000011">
    <property type="protein sequence ID" value="RQW09939.1"/>
    <property type="molecule type" value="Genomic_DNA"/>
</dbReference>
<dbReference type="RefSeq" id="WP_124696859.1">
    <property type="nucleotide sequence ID" value="NZ_JBHUFE010000041.1"/>
</dbReference>
<organism evidence="1 2">
    <name type="scientific">Paenibacillus rhizophilus</name>
    <dbReference type="NCBI Taxonomy" id="1850366"/>
    <lineage>
        <taxon>Bacteria</taxon>
        <taxon>Bacillati</taxon>
        <taxon>Bacillota</taxon>
        <taxon>Bacilli</taxon>
        <taxon>Bacillales</taxon>
        <taxon>Paenibacillaceae</taxon>
        <taxon>Paenibacillus</taxon>
    </lineage>
</organism>
<name>A0A3N9P2H3_9BACL</name>
<dbReference type="OrthoDB" id="2661811at2"/>